<dbReference type="RefSeq" id="WP_346231098.1">
    <property type="nucleotide sequence ID" value="NZ_JBDJAW010000093.1"/>
</dbReference>
<feature type="non-terminal residue" evidence="2">
    <location>
        <position position="1"/>
    </location>
</feature>
<dbReference type="Gene3D" id="2.80.10.50">
    <property type="match status" value="1"/>
</dbReference>
<dbReference type="SUPFAM" id="SSF50370">
    <property type="entry name" value="Ricin B-like lectins"/>
    <property type="match status" value="1"/>
</dbReference>
<dbReference type="CDD" id="cd00161">
    <property type="entry name" value="beta-trefoil_Ricin-like"/>
    <property type="match status" value="1"/>
</dbReference>
<evidence type="ECO:0000259" key="1">
    <source>
        <dbReference type="Pfam" id="PF14200"/>
    </source>
</evidence>
<accession>A0ABV0B165</accession>
<reference evidence="2 3" key="1">
    <citation type="submission" date="2024-05" db="EMBL/GenBank/DDBJ databases">
        <title>Microbispora sp.ZYX-F-249.</title>
        <authorList>
            <person name="Xie H."/>
        </authorList>
    </citation>
    <scope>NUCLEOTIDE SEQUENCE [LARGE SCALE GENOMIC DNA]</scope>
    <source>
        <strain evidence="2 3">ZYX-F-249</strain>
    </source>
</reference>
<dbReference type="PROSITE" id="PS50231">
    <property type="entry name" value="RICIN_B_LECTIN"/>
    <property type="match status" value="1"/>
</dbReference>
<organism evidence="2 3">
    <name type="scientific">Microbispora maris</name>
    <dbReference type="NCBI Taxonomy" id="3144104"/>
    <lineage>
        <taxon>Bacteria</taxon>
        <taxon>Bacillati</taxon>
        <taxon>Actinomycetota</taxon>
        <taxon>Actinomycetes</taxon>
        <taxon>Streptosporangiales</taxon>
        <taxon>Streptosporangiaceae</taxon>
        <taxon>Microbispora</taxon>
    </lineage>
</organism>
<dbReference type="InterPro" id="IPR000772">
    <property type="entry name" value="Ricin_B_lectin"/>
</dbReference>
<dbReference type="InterPro" id="IPR035992">
    <property type="entry name" value="Ricin_B-like_lectins"/>
</dbReference>
<protein>
    <submittedName>
        <fullName evidence="2">RICIN domain-containing protein</fullName>
    </submittedName>
</protein>
<comment type="caution">
    <text evidence="2">The sequence shown here is derived from an EMBL/GenBank/DDBJ whole genome shotgun (WGS) entry which is preliminary data.</text>
</comment>
<name>A0ABV0B165_9ACTN</name>
<evidence type="ECO:0000313" key="2">
    <source>
        <dbReference type="EMBL" id="MEN3541267.1"/>
    </source>
</evidence>
<evidence type="ECO:0000313" key="3">
    <source>
        <dbReference type="Proteomes" id="UP001447516"/>
    </source>
</evidence>
<dbReference type="EMBL" id="JBDJAW010000093">
    <property type="protein sequence ID" value="MEN3541267.1"/>
    <property type="molecule type" value="Genomic_DNA"/>
</dbReference>
<sequence>TAVGANKCLDVSNYGTANGSKVHIWTCHGGTNQKWTRV</sequence>
<proteinExistence type="predicted"/>
<gene>
    <name evidence="2" type="ORF">AAH991_39570</name>
</gene>
<dbReference type="Proteomes" id="UP001447516">
    <property type="component" value="Unassembled WGS sequence"/>
</dbReference>
<dbReference type="Pfam" id="PF14200">
    <property type="entry name" value="RicinB_lectin_2"/>
    <property type="match status" value="1"/>
</dbReference>
<keyword evidence="3" id="KW-1185">Reference proteome</keyword>
<feature type="domain" description="Ricin B lectin" evidence="1">
    <location>
        <begin position="2"/>
        <end position="36"/>
    </location>
</feature>